<dbReference type="KEGG" id="nir:NSED_00305"/>
<sequence length="290" mass="33790">MKVSIIIPVYNAEKYLKECIESVLNQTYKNIEIIAVNDGSTDNSLEILKEYSDRIKIISKLNGGTASAFNLAIEKMTGDWFKWMSADDVLYPNAVEELITESEKIENKQNTILYSNYDIIDSNSKTIKQFIEPNYNNLDLFDFNIILLDHHIGNGITSLIHKSALERYGGFNETIGYAEDYELWLRFCVIYGCRLHLIPKILAKYRVHEEQLTQSKIGESLDKANSIRKMILDKLELKEREKYQNALKEKVRRKPISIKIRHLIRDKIVKKLPKSITDNIFKIYFNTIKK</sequence>
<dbReference type="EMBL" id="CP003843">
    <property type="protein sequence ID" value="AFS81873.1"/>
    <property type="molecule type" value="Genomic_DNA"/>
</dbReference>
<proteinExistence type="predicted"/>
<dbReference type="RefSeq" id="WP_014964245.1">
    <property type="nucleotide sequence ID" value="NC_018656.1"/>
</dbReference>
<dbReference type="GO" id="GO:0016758">
    <property type="term" value="F:hexosyltransferase activity"/>
    <property type="evidence" value="ECO:0007669"/>
    <property type="project" value="UniProtKB-ARBA"/>
</dbReference>
<evidence type="ECO:0000259" key="1">
    <source>
        <dbReference type="Pfam" id="PF00535"/>
    </source>
</evidence>
<protein>
    <submittedName>
        <fullName evidence="2">Glycosyl transferase</fullName>
    </submittedName>
</protein>
<evidence type="ECO:0000313" key="3">
    <source>
        <dbReference type="Proteomes" id="UP000006100"/>
    </source>
</evidence>
<dbReference type="PATRIC" id="fig|1229909.8.peg.62"/>
<keyword evidence="2" id="KW-0808">Transferase</keyword>
<dbReference type="OrthoDB" id="43988at2157"/>
<dbReference type="SUPFAM" id="SSF53448">
    <property type="entry name" value="Nucleotide-diphospho-sugar transferases"/>
    <property type="match status" value="1"/>
</dbReference>
<dbReference type="Pfam" id="PF00535">
    <property type="entry name" value="Glycos_transf_2"/>
    <property type="match status" value="1"/>
</dbReference>
<dbReference type="eggNOG" id="arCOG01385">
    <property type="taxonomic scope" value="Archaea"/>
</dbReference>
<name>K0B6Z2_9ARCH</name>
<dbReference type="InterPro" id="IPR029044">
    <property type="entry name" value="Nucleotide-diphossugar_trans"/>
</dbReference>
<dbReference type="STRING" id="1229909.NSED_00305"/>
<dbReference type="CDD" id="cd06433">
    <property type="entry name" value="GT_2_WfgS_like"/>
    <property type="match status" value="1"/>
</dbReference>
<accession>K0B6Z2</accession>
<gene>
    <name evidence="2" type="ORF">NSED_00305</name>
</gene>
<organism evidence="2 3">
    <name type="scientific">Candidatus Nitrosopumilus sediminis</name>
    <dbReference type="NCBI Taxonomy" id="1229909"/>
    <lineage>
        <taxon>Archaea</taxon>
        <taxon>Nitrososphaerota</taxon>
        <taxon>Nitrososphaeria</taxon>
        <taxon>Nitrosopumilales</taxon>
        <taxon>Nitrosopumilaceae</taxon>
        <taxon>Nitrosopumilus</taxon>
    </lineage>
</organism>
<dbReference type="PANTHER" id="PTHR22916:SF3">
    <property type="entry name" value="UDP-GLCNAC:BETAGAL BETA-1,3-N-ACETYLGLUCOSAMINYLTRANSFERASE-LIKE PROTEIN 1"/>
    <property type="match status" value="1"/>
</dbReference>
<dbReference type="Gene3D" id="3.90.550.10">
    <property type="entry name" value="Spore Coat Polysaccharide Biosynthesis Protein SpsA, Chain A"/>
    <property type="match status" value="1"/>
</dbReference>
<dbReference type="AlphaFoldDB" id="K0B6Z2"/>
<reference evidence="2 3" key="1">
    <citation type="journal article" date="2012" name="J. Bacteriol.">
        <title>Draft Genome Sequence of an Ammonia-Oxidizing Archaeon, "Candidatus Nitrosopumilus sediminis" AR2, from Svalbard in the Arctic Circle.</title>
        <authorList>
            <person name="Park S.J."/>
            <person name="Kim J.G."/>
            <person name="Jung M.Y."/>
            <person name="Kim S.J."/>
            <person name="Cha I.T."/>
            <person name="Ghai R."/>
            <person name="Martin-Cuadrado A.B."/>
            <person name="Rodriguez-Valera F."/>
            <person name="Rhee S.K."/>
        </authorList>
    </citation>
    <scope>NUCLEOTIDE SEQUENCE [LARGE SCALE GENOMIC DNA]</scope>
    <source>
        <strain evidence="2 3">AR2</strain>
    </source>
</reference>
<evidence type="ECO:0000313" key="2">
    <source>
        <dbReference type="EMBL" id="AFS81873.1"/>
    </source>
</evidence>
<feature type="domain" description="Glycosyltransferase 2-like" evidence="1">
    <location>
        <begin position="4"/>
        <end position="168"/>
    </location>
</feature>
<dbReference type="InterPro" id="IPR001173">
    <property type="entry name" value="Glyco_trans_2-like"/>
</dbReference>
<dbReference type="Proteomes" id="UP000006100">
    <property type="component" value="Chromosome"/>
</dbReference>
<dbReference type="PANTHER" id="PTHR22916">
    <property type="entry name" value="GLYCOSYLTRANSFERASE"/>
    <property type="match status" value="1"/>
</dbReference>
<dbReference type="HOGENOM" id="CLU_025996_0_4_2"/>
<keyword evidence="3" id="KW-1185">Reference proteome</keyword>
<dbReference type="GeneID" id="13697929"/>